<feature type="region of interest" description="Disordered" evidence="10">
    <location>
        <begin position="165"/>
        <end position="185"/>
    </location>
</feature>
<evidence type="ECO:0000256" key="6">
    <source>
        <dbReference type="ARBA" id="ARBA00023125"/>
    </source>
</evidence>
<feature type="compositionally biased region" description="Low complexity" evidence="10">
    <location>
        <begin position="396"/>
        <end position="417"/>
    </location>
</feature>
<comment type="subcellular location">
    <subcellularLocation>
        <location evidence="1">Nucleus</location>
    </subcellularLocation>
</comment>
<feature type="compositionally biased region" description="Basic and acidic residues" evidence="10">
    <location>
        <begin position="310"/>
        <end position="320"/>
    </location>
</feature>
<dbReference type="Pfam" id="PF03110">
    <property type="entry name" value="SBP"/>
    <property type="match status" value="1"/>
</dbReference>
<accession>A0A2I6SEU3</accession>
<dbReference type="Gene3D" id="1.25.40.20">
    <property type="entry name" value="Ankyrin repeat-containing domain"/>
    <property type="match status" value="1"/>
</dbReference>
<dbReference type="GO" id="GO:0005634">
    <property type="term" value="C:nucleus"/>
    <property type="evidence" value="ECO:0007669"/>
    <property type="project" value="UniProtKB-SubCell"/>
</dbReference>
<evidence type="ECO:0000256" key="4">
    <source>
        <dbReference type="ARBA" id="ARBA00022833"/>
    </source>
</evidence>
<dbReference type="SMART" id="SM00248">
    <property type="entry name" value="ANK"/>
    <property type="match status" value="3"/>
</dbReference>
<keyword evidence="11" id="KW-0472">Membrane</keyword>
<dbReference type="Pfam" id="PF26102">
    <property type="entry name" value="Ig_SPL7"/>
    <property type="match status" value="1"/>
</dbReference>
<evidence type="ECO:0000256" key="5">
    <source>
        <dbReference type="ARBA" id="ARBA00023015"/>
    </source>
</evidence>
<dbReference type="SUPFAM" id="SSF103612">
    <property type="entry name" value="SBT domain"/>
    <property type="match status" value="1"/>
</dbReference>
<dbReference type="InterPro" id="IPR004333">
    <property type="entry name" value="SBP_dom"/>
</dbReference>
<feature type="compositionally biased region" description="Basic residues" evidence="10">
    <location>
        <begin position="165"/>
        <end position="175"/>
    </location>
</feature>
<keyword evidence="5" id="KW-0805">Transcription regulation</keyword>
<evidence type="ECO:0000256" key="2">
    <source>
        <dbReference type="ARBA" id="ARBA00022723"/>
    </source>
</evidence>
<evidence type="ECO:0000256" key="7">
    <source>
        <dbReference type="ARBA" id="ARBA00023163"/>
    </source>
</evidence>
<evidence type="ECO:0000256" key="9">
    <source>
        <dbReference type="PROSITE-ProRule" id="PRU00470"/>
    </source>
</evidence>
<dbReference type="PROSITE" id="PS51141">
    <property type="entry name" value="ZF_SBP"/>
    <property type="match status" value="1"/>
</dbReference>
<evidence type="ECO:0000259" key="12">
    <source>
        <dbReference type="PROSITE" id="PS51141"/>
    </source>
</evidence>
<dbReference type="PANTHER" id="PTHR31251">
    <property type="entry name" value="SQUAMOSA PROMOTER-BINDING-LIKE PROTEIN 4"/>
    <property type="match status" value="1"/>
</dbReference>
<keyword evidence="11" id="KW-0812">Transmembrane</keyword>
<dbReference type="GO" id="GO:0003677">
    <property type="term" value="F:DNA binding"/>
    <property type="evidence" value="ECO:0007669"/>
    <property type="project" value="UniProtKB-KW"/>
</dbReference>
<feature type="domain" description="SBP-type" evidence="12">
    <location>
        <begin position="98"/>
        <end position="175"/>
    </location>
</feature>
<keyword evidence="3 9" id="KW-0863">Zinc-finger</keyword>
<dbReference type="PANTHER" id="PTHR31251:SF211">
    <property type="entry name" value="SQUAMOSA PROMOTER-BINDING-LIKE PROTEIN 1"/>
    <property type="match status" value="1"/>
</dbReference>
<organism evidence="13">
    <name type="scientific">Betula luminifera</name>
    <dbReference type="NCBI Taxonomy" id="312789"/>
    <lineage>
        <taxon>Eukaryota</taxon>
        <taxon>Viridiplantae</taxon>
        <taxon>Streptophyta</taxon>
        <taxon>Embryophyta</taxon>
        <taxon>Tracheophyta</taxon>
        <taxon>Spermatophyta</taxon>
        <taxon>Magnoliopsida</taxon>
        <taxon>eudicotyledons</taxon>
        <taxon>Gunneridae</taxon>
        <taxon>Pentapetalae</taxon>
        <taxon>rosids</taxon>
        <taxon>fabids</taxon>
        <taxon>Fagales</taxon>
        <taxon>Betulaceae</taxon>
        <taxon>Betula</taxon>
    </lineage>
</organism>
<feature type="region of interest" description="Disordered" evidence="10">
    <location>
        <begin position="310"/>
        <end position="343"/>
    </location>
</feature>
<feature type="compositionally biased region" description="Low complexity" evidence="10">
    <location>
        <begin position="20"/>
        <end position="36"/>
    </location>
</feature>
<sequence>MPSDCRSRQLFPVGQEIPEIAGLSNSSSSGSDDINLVNDGGKRELEKRRRVVAVEGEDQLNDEGAPLNLKLGGQVYPIMEGELKSGKKTKIVGMTSNRAVCQVEDCMADLSNAKDYHRRHKVCDMHSKASKALVGNVLQRFCQQCSRFHVLQEFDEGKRSCRRRLAGHNRRRRKTHPDTVVNGGALNDEKGSSYLLISLLRILSNMHSNNSDQTKDQDLLSHLLRNLAGLAGTVDGRNISALLEGSQGLLNAGTSNGASQKVPDVTPNGPEPSRPVSSASKRDDCINLHENPRPMGQCMTASASDLAQKRISSDDSEGGRLKTLSGVQYTNLPPSKDGLPSKSITSVKLNNIDLNNVCDDSEDNVENLGRSHAPVNSGTGFLGHPLWVQQDPHKSSPPQTSGNSGSTSSQSPSSSSGEAQIRTDRIVFKLFGKDPNDFPLNLRTQILDWLSHSPTEIESYIRPGCIILTIYLRLEKSAWKELCCDLGSYMQRLLDESIDPFWRTGWVYTRVRHCVAFMYNGQVVLDTPLPLKSHKSCRISSIKPIAVSVSERVQFVVKVFNLSRSSARLLCAQEGKYLVQETCYDLMDGADTATEHGELQCLSFPCSIPNVTGRGFIEVEDHCLSSSFFPFIVAEQEVCSEICMLEGAIEVAETADDIQRVPELLEAKTQAMDFVHEMGWLLHRSNAKFRLSHLDPNQDLFPFKRFKWLMEFSMDHDWCAVVKKLLNILFECVVDAGDHPSVVLALLDLSLLHRAVRRNCRPMVELLLRFVPDKVLDKRGTQEKQQVDGGYSGFLFKPDMAGPAGLTPLHIAASRDGSENVLDALTDDPGLVGIEAWKRARDSTGLTANDYACLQGRYSYIHLVQNKQSKKSESRHVVLDVHGAVLDCNNKWKQSDGYKSSKVASLQTEKIEMGASYRHCKACAQKLAYGNIRRSLAYQPAMLSMVAIAAVCVCVALLFKSSPEVLFVFQPFTWERLEYGAS</sequence>
<keyword evidence="8" id="KW-0539">Nucleus</keyword>
<protein>
    <submittedName>
        <fullName evidence="13">SBP-box transcription factor</fullName>
    </submittedName>
</protein>
<keyword evidence="2" id="KW-0479">Metal-binding</keyword>
<feature type="region of interest" description="Disordered" evidence="10">
    <location>
        <begin position="19"/>
        <end position="41"/>
    </location>
</feature>
<dbReference type="Gene3D" id="4.10.1100.10">
    <property type="entry name" value="Transcription factor, SBP-box domain"/>
    <property type="match status" value="1"/>
</dbReference>
<feature type="region of interest" description="Disordered" evidence="10">
    <location>
        <begin position="253"/>
        <end position="282"/>
    </location>
</feature>
<dbReference type="GO" id="GO:0008270">
    <property type="term" value="F:zinc ion binding"/>
    <property type="evidence" value="ECO:0007669"/>
    <property type="project" value="UniProtKB-KW"/>
</dbReference>
<dbReference type="InterPro" id="IPR036893">
    <property type="entry name" value="SBP_sf"/>
</dbReference>
<dbReference type="InterPro" id="IPR044817">
    <property type="entry name" value="SBP-like"/>
</dbReference>
<dbReference type="AlphaFoldDB" id="A0A2I6SEU3"/>
<keyword evidence="6" id="KW-0238">DNA-binding</keyword>
<dbReference type="InterPro" id="IPR002110">
    <property type="entry name" value="Ankyrin_rpt"/>
</dbReference>
<feature type="region of interest" description="Disordered" evidence="10">
    <location>
        <begin position="380"/>
        <end position="419"/>
    </location>
</feature>
<feature type="transmembrane region" description="Helical" evidence="11">
    <location>
        <begin position="941"/>
        <end position="959"/>
    </location>
</feature>
<reference evidence="13" key="1">
    <citation type="submission" date="2017-01" db="EMBL/GenBank/DDBJ databases">
        <title>Genome-wide identification and analysis of the SBP-box family genes in Betula luminifera.</title>
        <authorList>
            <person name="Lin E."/>
            <person name="Huang H."/>
            <person name="Li X."/>
        </authorList>
    </citation>
    <scope>NUCLEOTIDE SEQUENCE</scope>
</reference>
<dbReference type="FunFam" id="4.10.1100.10:FF:000001">
    <property type="entry name" value="Squamosa promoter-binding-like protein 14"/>
    <property type="match status" value="1"/>
</dbReference>
<proteinExistence type="evidence at transcript level"/>
<dbReference type="EMBL" id="KY548828">
    <property type="protein sequence ID" value="AUO16097.1"/>
    <property type="molecule type" value="mRNA"/>
</dbReference>
<keyword evidence="7" id="KW-0804">Transcription</keyword>
<evidence type="ECO:0000256" key="3">
    <source>
        <dbReference type="ARBA" id="ARBA00022771"/>
    </source>
</evidence>
<gene>
    <name evidence="13" type="primary">SPL12</name>
</gene>
<evidence type="ECO:0000256" key="8">
    <source>
        <dbReference type="ARBA" id="ARBA00023242"/>
    </source>
</evidence>
<evidence type="ECO:0000313" key="13">
    <source>
        <dbReference type="EMBL" id="AUO16097.1"/>
    </source>
</evidence>
<keyword evidence="11" id="KW-1133">Transmembrane helix</keyword>
<dbReference type="SUPFAM" id="SSF48403">
    <property type="entry name" value="Ankyrin repeat"/>
    <property type="match status" value="1"/>
</dbReference>
<keyword evidence="4" id="KW-0862">Zinc</keyword>
<evidence type="ECO:0000256" key="1">
    <source>
        <dbReference type="ARBA" id="ARBA00004123"/>
    </source>
</evidence>
<evidence type="ECO:0000256" key="11">
    <source>
        <dbReference type="SAM" id="Phobius"/>
    </source>
</evidence>
<evidence type="ECO:0000256" key="10">
    <source>
        <dbReference type="SAM" id="MobiDB-lite"/>
    </source>
</evidence>
<name>A0A2I6SEU3_9ROSI</name>
<dbReference type="InterPro" id="IPR036770">
    <property type="entry name" value="Ankyrin_rpt-contain_sf"/>
</dbReference>